<evidence type="ECO:0000313" key="1">
    <source>
        <dbReference type="EMBL" id="VFK29508.1"/>
    </source>
</evidence>
<name>A0A450XWL6_9GAMM</name>
<gene>
    <name evidence="1" type="ORF">BECKMB1821G_GA0114241_10505</name>
    <name evidence="3" type="ORF">BECKMB1821H_GA0114242_10524</name>
    <name evidence="2" type="ORF">BECKMB1821I_GA0114274_10504</name>
</gene>
<dbReference type="EMBL" id="CAADGH010000052">
    <property type="protein sequence ID" value="VFK76335.1"/>
    <property type="molecule type" value="Genomic_DNA"/>
</dbReference>
<accession>A0A450XWL6</accession>
<reference evidence="2" key="1">
    <citation type="submission" date="2019-02" db="EMBL/GenBank/DDBJ databases">
        <authorList>
            <person name="Gruber-Vodicka R. H."/>
            <person name="Seah K. B. B."/>
        </authorList>
    </citation>
    <scope>NUCLEOTIDE SEQUENCE</scope>
    <source>
        <strain evidence="1">BECK_BZ197</strain>
        <strain evidence="3">BECK_BZ198</strain>
        <strain evidence="2">BECK_BZ199</strain>
    </source>
</reference>
<evidence type="ECO:0000313" key="2">
    <source>
        <dbReference type="EMBL" id="VFK33627.1"/>
    </source>
</evidence>
<organism evidence="2">
    <name type="scientific">Candidatus Kentrum sp. MB</name>
    <dbReference type="NCBI Taxonomy" id="2138164"/>
    <lineage>
        <taxon>Bacteria</taxon>
        <taxon>Pseudomonadati</taxon>
        <taxon>Pseudomonadota</taxon>
        <taxon>Gammaproteobacteria</taxon>
        <taxon>Candidatus Kentrum</taxon>
    </lineage>
</organism>
<dbReference type="EMBL" id="CAADFO010000050">
    <property type="protein sequence ID" value="VFK29508.1"/>
    <property type="molecule type" value="Genomic_DNA"/>
</dbReference>
<dbReference type="AlphaFoldDB" id="A0A450XWL6"/>
<sequence>MDYTKSVILYFLTEVNPQPPLCLCIIGYAALEVLEGTDDDQGITGAGEEHVEPLRSGQKTQLLPLGLCIIAAHHGDDDDIGLPALKGIDGMDNTGKNVSKSLLQSVHLLPIGGEDGQMLALGQTPFFLERR</sequence>
<proteinExistence type="predicted"/>
<dbReference type="EMBL" id="CAADFQ010000050">
    <property type="protein sequence ID" value="VFK33627.1"/>
    <property type="molecule type" value="Genomic_DNA"/>
</dbReference>
<protein>
    <submittedName>
        <fullName evidence="2">Uncharacterized protein</fullName>
    </submittedName>
</protein>
<evidence type="ECO:0000313" key="3">
    <source>
        <dbReference type="EMBL" id="VFK76335.1"/>
    </source>
</evidence>